<protein>
    <submittedName>
        <fullName evidence="1">6857_t:CDS:1</fullName>
    </submittedName>
</protein>
<organism evidence="1 2">
    <name type="scientific">Scutellospora calospora</name>
    <dbReference type="NCBI Taxonomy" id="85575"/>
    <lineage>
        <taxon>Eukaryota</taxon>
        <taxon>Fungi</taxon>
        <taxon>Fungi incertae sedis</taxon>
        <taxon>Mucoromycota</taxon>
        <taxon>Glomeromycotina</taxon>
        <taxon>Glomeromycetes</taxon>
        <taxon>Diversisporales</taxon>
        <taxon>Gigasporaceae</taxon>
        <taxon>Scutellospora</taxon>
    </lineage>
</organism>
<name>A0ACA9N5F4_9GLOM</name>
<proteinExistence type="predicted"/>
<sequence>SNEAFASQAQNSYSDSSQKSHDKLHVKQILESQSIYVQLLIEELRIEPLVEDTVKVVNSRTHVTESTLKSRFNPSDNKNHMTKPSSLRDVSNIKASISAKSFHAPSSEDIISEDNKSSSNTNNNNYILQDNILLETNPNDSTEVSELSEKVSSETE</sequence>
<dbReference type="Proteomes" id="UP000789860">
    <property type="component" value="Unassembled WGS sequence"/>
</dbReference>
<dbReference type="EMBL" id="CAJVPM010020588">
    <property type="protein sequence ID" value="CAG8635796.1"/>
    <property type="molecule type" value="Genomic_DNA"/>
</dbReference>
<feature type="non-terminal residue" evidence="1">
    <location>
        <position position="1"/>
    </location>
</feature>
<evidence type="ECO:0000313" key="2">
    <source>
        <dbReference type="Proteomes" id="UP000789860"/>
    </source>
</evidence>
<gene>
    <name evidence="1" type="ORF">SCALOS_LOCUS8136</name>
</gene>
<feature type="non-terminal residue" evidence="1">
    <location>
        <position position="156"/>
    </location>
</feature>
<accession>A0ACA9N5F4</accession>
<keyword evidence="2" id="KW-1185">Reference proteome</keyword>
<evidence type="ECO:0000313" key="1">
    <source>
        <dbReference type="EMBL" id="CAG8635796.1"/>
    </source>
</evidence>
<reference evidence="1" key="1">
    <citation type="submission" date="2021-06" db="EMBL/GenBank/DDBJ databases">
        <authorList>
            <person name="Kallberg Y."/>
            <person name="Tangrot J."/>
            <person name="Rosling A."/>
        </authorList>
    </citation>
    <scope>NUCLEOTIDE SEQUENCE</scope>
    <source>
        <strain evidence="1">AU212A</strain>
    </source>
</reference>
<comment type="caution">
    <text evidence="1">The sequence shown here is derived from an EMBL/GenBank/DDBJ whole genome shotgun (WGS) entry which is preliminary data.</text>
</comment>